<comment type="caution">
    <text evidence="2">The sequence shown here is derived from an EMBL/GenBank/DDBJ whole genome shotgun (WGS) entry which is preliminary data.</text>
</comment>
<dbReference type="InterPro" id="IPR021120">
    <property type="entry name" value="KduI/IolB_isomerase"/>
</dbReference>
<proteinExistence type="predicted"/>
<dbReference type="InterPro" id="IPR011051">
    <property type="entry name" value="RmlC_Cupin_sf"/>
</dbReference>
<dbReference type="RefSeq" id="WP_270038002.1">
    <property type="nucleotide sequence ID" value="NZ_JAPDOD010000002.1"/>
</dbReference>
<dbReference type="EC" id="5.3.1.30" evidence="2"/>
<dbReference type="EMBL" id="JAPDOD010000002">
    <property type="protein sequence ID" value="MDA0159325.1"/>
    <property type="molecule type" value="Genomic_DNA"/>
</dbReference>
<dbReference type="Gene3D" id="2.60.120.10">
    <property type="entry name" value="Jelly Rolls"/>
    <property type="match status" value="2"/>
</dbReference>
<keyword evidence="1 2" id="KW-0413">Isomerase</keyword>
<dbReference type="InterPro" id="IPR014710">
    <property type="entry name" value="RmlC-like_jellyroll"/>
</dbReference>
<accession>A0A9X3MNE0</accession>
<dbReference type="NCBIfam" id="TIGR04378">
    <property type="entry name" value="myo_inos_iolB"/>
    <property type="match status" value="1"/>
</dbReference>
<dbReference type="GO" id="GO:0102482">
    <property type="term" value="F:5-deoxy-D-glucuronate isomerase activity"/>
    <property type="evidence" value="ECO:0007669"/>
    <property type="project" value="UniProtKB-EC"/>
</dbReference>
<evidence type="ECO:0000313" key="2">
    <source>
        <dbReference type="EMBL" id="MDA0159325.1"/>
    </source>
</evidence>
<reference evidence="2" key="1">
    <citation type="submission" date="2022-10" db="EMBL/GenBank/DDBJ databases">
        <title>The WGS of Solirubrobacter ginsenosidimutans DSM 21036.</title>
        <authorList>
            <person name="Jiang Z."/>
        </authorList>
    </citation>
    <scope>NUCLEOTIDE SEQUENCE</scope>
    <source>
        <strain evidence="2">DSM 21036</strain>
    </source>
</reference>
<organism evidence="2 3">
    <name type="scientific">Solirubrobacter ginsenosidimutans</name>
    <dbReference type="NCBI Taxonomy" id="490573"/>
    <lineage>
        <taxon>Bacteria</taxon>
        <taxon>Bacillati</taxon>
        <taxon>Actinomycetota</taxon>
        <taxon>Thermoleophilia</taxon>
        <taxon>Solirubrobacterales</taxon>
        <taxon>Solirubrobacteraceae</taxon>
        <taxon>Solirubrobacter</taxon>
    </lineage>
</organism>
<dbReference type="PIRSF" id="PIRSF036628">
    <property type="entry name" value="IolB"/>
    <property type="match status" value="1"/>
</dbReference>
<dbReference type="Pfam" id="PF04962">
    <property type="entry name" value="KduI"/>
    <property type="match status" value="1"/>
</dbReference>
<dbReference type="AlphaFoldDB" id="A0A9X3MNE0"/>
<dbReference type="SUPFAM" id="SSF51182">
    <property type="entry name" value="RmlC-like cupins"/>
    <property type="match status" value="1"/>
</dbReference>
<protein>
    <submittedName>
        <fullName evidence="2">5-deoxy-glucuronate isomerase</fullName>
        <ecNumber evidence="2">5.3.1.30</ecNumber>
    </submittedName>
</protein>
<evidence type="ECO:0000256" key="1">
    <source>
        <dbReference type="ARBA" id="ARBA00023235"/>
    </source>
</evidence>
<dbReference type="GO" id="GO:0019310">
    <property type="term" value="P:inositol catabolic process"/>
    <property type="evidence" value="ECO:0007669"/>
    <property type="project" value="InterPro"/>
</dbReference>
<dbReference type="GO" id="GO:0008880">
    <property type="term" value="F:glucuronate isomerase activity"/>
    <property type="evidence" value="ECO:0007669"/>
    <property type="project" value="InterPro"/>
</dbReference>
<evidence type="ECO:0000313" key="3">
    <source>
        <dbReference type="Proteomes" id="UP001149140"/>
    </source>
</evidence>
<name>A0A9X3MNE0_9ACTN</name>
<dbReference type="PANTHER" id="PTHR39193:SF1">
    <property type="entry name" value="5-DEOXY-GLUCURONATE ISOMERASE"/>
    <property type="match status" value="1"/>
</dbReference>
<dbReference type="PANTHER" id="PTHR39193">
    <property type="entry name" value="5-DEOXY-GLUCURONATE ISOMERASE"/>
    <property type="match status" value="1"/>
</dbReference>
<sequence length="265" mass="28594">MASELLVPPATEGTTIVAVTPELAGWTYVGFEALRLAEGETAARDTGERELCVVVIAGHADVGEWTGLGSRATPFEGAPDAAYLPPGSSVTVRGGAGGAEIGLCWAPAPSGGASARVLPGSEIEPETRGTGTMTRTIHNILMSGREAERLLVTEVQTPAGHWSSYPPHRHERDAPPEETLLEETYYHRVDPAHGFVVQRVYTDDRELDEALVARDRDTVLVPRGYHPVGVPPGYRSYYLNVMAGPRRAWQFHNDPDHAWLMAGPP</sequence>
<gene>
    <name evidence="2" type="primary">iolB</name>
    <name evidence="2" type="ORF">OM076_03525</name>
</gene>
<dbReference type="Proteomes" id="UP001149140">
    <property type="component" value="Unassembled WGS sequence"/>
</dbReference>
<dbReference type="InterPro" id="IPR024203">
    <property type="entry name" value="Deoxy-glucuronate_isom_IolB"/>
</dbReference>
<keyword evidence="3" id="KW-1185">Reference proteome</keyword>